<name>A0ABY4P9V7_9LACO</name>
<reference evidence="1" key="1">
    <citation type="journal article" date="2022" name="Int. J. Syst. Evol. Microbiol.">
        <title>Apilactobacillus apisilvae sp. nov., Nicolia spurrieriana gen. nov. sp. nov., Bombilactobacillus folatiphilus sp. nov. and Bombilactobacillus thymidiniphilus sp. nov., four new lactic acid bacterial isolates from stingless bees Tetragonula carbonaria and Austroplebeia australis.</title>
        <authorList>
            <person name="Oliphant S.A."/>
            <person name="Watson-Haigh N.S."/>
            <person name="Sumby K.M."/>
            <person name="Gardner J."/>
            <person name="Groom S."/>
            <person name="Jiranek V."/>
        </authorList>
    </citation>
    <scope>NUCLEOTIDE SEQUENCE</scope>
    <source>
        <strain evidence="1">SG4_D2</strain>
    </source>
</reference>
<dbReference type="EMBL" id="CP093366">
    <property type="protein sequence ID" value="UQS82329.1"/>
    <property type="molecule type" value="Genomic_DNA"/>
</dbReference>
<keyword evidence="2" id="KW-1185">Reference proteome</keyword>
<evidence type="ECO:0008006" key="3">
    <source>
        <dbReference type="Google" id="ProtNLM"/>
    </source>
</evidence>
<organism evidence="1 2">
    <name type="scientific">Bombilactobacillus folatiphilus</name>
    <dbReference type="NCBI Taxonomy" id="2923362"/>
    <lineage>
        <taxon>Bacteria</taxon>
        <taxon>Bacillati</taxon>
        <taxon>Bacillota</taxon>
        <taxon>Bacilli</taxon>
        <taxon>Lactobacillales</taxon>
        <taxon>Lactobacillaceae</taxon>
        <taxon>Bombilactobacillus</taxon>
    </lineage>
</organism>
<evidence type="ECO:0000313" key="1">
    <source>
        <dbReference type="EMBL" id="UQS82329.1"/>
    </source>
</evidence>
<dbReference type="RefSeq" id="WP_249514598.1">
    <property type="nucleotide sequence ID" value="NZ_CP093366.1"/>
</dbReference>
<proteinExistence type="predicted"/>
<protein>
    <recommendedName>
        <fullName evidence="3">Integral membrane protein</fullName>
    </recommendedName>
</protein>
<evidence type="ECO:0000313" key="2">
    <source>
        <dbReference type="Proteomes" id="UP000831495"/>
    </source>
</evidence>
<accession>A0ABY4P9V7</accession>
<gene>
    <name evidence="1" type="ORF">MOO45_01150</name>
</gene>
<sequence length="46" mass="5024">MKNLMIIIMILCLASVGLGILLESLWFGIIPLFVALVPTAYFAAQD</sequence>
<dbReference type="Proteomes" id="UP000831495">
    <property type="component" value="Chromosome"/>
</dbReference>